<comment type="caution">
    <text evidence="3">The sequence shown here is derived from an EMBL/GenBank/DDBJ whole genome shotgun (WGS) entry which is preliminary data.</text>
</comment>
<keyword evidence="2" id="KW-0812">Transmembrane</keyword>
<keyword evidence="4" id="KW-1185">Reference proteome</keyword>
<evidence type="ECO:0000256" key="1">
    <source>
        <dbReference type="SAM" id="Coils"/>
    </source>
</evidence>
<dbReference type="EMBL" id="RZHD01000005">
    <property type="protein sequence ID" value="RUR46548.1"/>
    <property type="molecule type" value="Genomic_DNA"/>
</dbReference>
<protein>
    <submittedName>
        <fullName evidence="3">Uncharacterized protein</fullName>
    </submittedName>
</protein>
<accession>A0A433LCX1</accession>
<keyword evidence="1" id="KW-0175">Coiled coil</keyword>
<evidence type="ECO:0000256" key="2">
    <source>
        <dbReference type="SAM" id="Phobius"/>
    </source>
</evidence>
<gene>
    <name evidence="3" type="ORF">ELY37_11355</name>
</gene>
<reference evidence="3 4" key="1">
    <citation type="submission" date="2018-12" db="EMBL/GenBank/DDBJ databases">
        <title>three novel Halomonas strain isolated from plants.</title>
        <authorList>
            <person name="Sun C."/>
        </authorList>
    </citation>
    <scope>NUCLEOTIDE SEQUENCE [LARGE SCALE GENOMIC DNA]</scope>
    <source>
        <strain evidence="3 4">RC</strain>
    </source>
</reference>
<dbReference type="OrthoDB" id="7064318at2"/>
<dbReference type="RefSeq" id="WP_126981792.1">
    <property type="nucleotide sequence ID" value="NZ_RZHD01000005.1"/>
</dbReference>
<proteinExistence type="predicted"/>
<dbReference type="AlphaFoldDB" id="A0A433LCX1"/>
<evidence type="ECO:0000313" key="3">
    <source>
        <dbReference type="EMBL" id="RUR46548.1"/>
    </source>
</evidence>
<feature type="coiled-coil region" evidence="1">
    <location>
        <begin position="44"/>
        <end position="106"/>
    </location>
</feature>
<keyword evidence="2" id="KW-0472">Membrane</keyword>
<name>A0A433LCX1_9GAMM</name>
<dbReference type="Proteomes" id="UP000286912">
    <property type="component" value="Unassembled WGS sequence"/>
</dbReference>
<sequence length="212" mass="24095">MKFFKKDDGVVEILAKLTTIAGVLFGAWAYYHTIHPVFEKEMELQNLRGEAQGLTTEIGELNTSLVTLQQEKMSLLNSVALFQGQLEEIRAEIGNKEIQLHEVTANFENAADAAVLNKLQYYSNKLHSAHLLAAATGNEDSFNVLSLSQELLATHVPDEEDKYAQIAYEYFGKYVDEHSREEIKWDEATEFAVSLFFDYKIDLLRRRLADGQ</sequence>
<keyword evidence="2" id="KW-1133">Transmembrane helix</keyword>
<feature type="transmembrane region" description="Helical" evidence="2">
    <location>
        <begin position="12"/>
        <end position="31"/>
    </location>
</feature>
<organism evidence="3 4">
    <name type="scientific">Vreelandella populi</name>
    <dbReference type="NCBI Taxonomy" id="2498858"/>
    <lineage>
        <taxon>Bacteria</taxon>
        <taxon>Pseudomonadati</taxon>
        <taxon>Pseudomonadota</taxon>
        <taxon>Gammaproteobacteria</taxon>
        <taxon>Oceanospirillales</taxon>
        <taxon>Halomonadaceae</taxon>
        <taxon>Vreelandella</taxon>
    </lineage>
</organism>
<evidence type="ECO:0000313" key="4">
    <source>
        <dbReference type="Proteomes" id="UP000286912"/>
    </source>
</evidence>